<organism evidence="1 2">
    <name type="scientific">Ligilactobacillus salivarius</name>
    <dbReference type="NCBI Taxonomy" id="1624"/>
    <lineage>
        <taxon>Bacteria</taxon>
        <taxon>Bacillati</taxon>
        <taxon>Bacillota</taxon>
        <taxon>Bacilli</taxon>
        <taxon>Lactobacillales</taxon>
        <taxon>Lactobacillaceae</taxon>
        <taxon>Ligilactobacillus</taxon>
    </lineage>
</organism>
<proteinExistence type="predicted"/>
<sequence>MTKVNLLPMGSLVYLKGGDMKLMIIARGPVFEDDHGETVYADYLGVPYPGGFQPDEGALTGAATGGPYGAAAGFLLGTANWGWGLADKVLGTNSKNDLYNKAEQGLGTVYDSFENSAKNYLNFLGKLAGA</sequence>
<accession>A0ABD6J7E8</accession>
<dbReference type="Proteomes" id="UP000470980">
    <property type="component" value="Unassembled WGS sequence"/>
</dbReference>
<dbReference type="AlphaFoldDB" id="A0ABD6J7E8"/>
<reference evidence="1 2" key="1">
    <citation type="journal article" date="2020" name="Food Funct.">
        <title>Screening of Lactobacillus salivarius strains from the feces of Chinese populations and the evaluation of their effects against intestinal inflammation in mice.</title>
        <authorList>
            <person name="Zhai Q."/>
            <person name="Shen X."/>
            <person name="Cen S."/>
            <person name="Zhang C."/>
            <person name="Tian F."/>
            <person name="Zhao J."/>
            <person name="Zhang H."/>
            <person name="Xue Y."/>
            <person name="Chen W."/>
        </authorList>
    </citation>
    <scope>NUCLEOTIDE SEQUENCE [LARGE SCALE GENOMIC DNA]</scope>
    <source>
        <strain evidence="1 2">FZJTZ9M6.scaf</strain>
    </source>
</reference>
<dbReference type="Pfam" id="PF13780">
    <property type="entry name" value="DUF4176"/>
    <property type="match status" value="1"/>
</dbReference>
<protein>
    <submittedName>
        <fullName evidence="1">DUF4176 domain-containing protein</fullName>
    </submittedName>
</protein>
<gene>
    <name evidence="1" type="ORF">FYL10_09800</name>
</gene>
<evidence type="ECO:0000313" key="1">
    <source>
        <dbReference type="EMBL" id="MYY73906.1"/>
    </source>
</evidence>
<dbReference type="EMBL" id="VSTR01000030">
    <property type="protein sequence ID" value="MYY73906.1"/>
    <property type="molecule type" value="Genomic_DNA"/>
</dbReference>
<comment type="caution">
    <text evidence="1">The sequence shown here is derived from an EMBL/GenBank/DDBJ whole genome shotgun (WGS) entry which is preliminary data.</text>
</comment>
<name>A0ABD6J7E8_9LACO</name>
<dbReference type="InterPro" id="IPR025233">
    <property type="entry name" value="DUF4176"/>
</dbReference>
<dbReference type="RefSeq" id="WP_160945097.1">
    <property type="nucleotide sequence ID" value="NZ_JAGJSJ010000012.1"/>
</dbReference>
<evidence type="ECO:0000313" key="2">
    <source>
        <dbReference type="Proteomes" id="UP000470980"/>
    </source>
</evidence>